<gene>
    <name evidence="1" type="ORF">LX64_03438</name>
</gene>
<dbReference type="EMBL" id="QLLL01000006">
    <property type="protein sequence ID" value="RAJ02424.1"/>
    <property type="molecule type" value="Genomic_DNA"/>
</dbReference>
<keyword evidence="2" id="KW-1185">Reference proteome</keyword>
<dbReference type="AlphaFoldDB" id="A0A327QF71"/>
<comment type="caution">
    <text evidence="1">The sequence shown here is derived from an EMBL/GenBank/DDBJ whole genome shotgun (WGS) entry which is preliminary data.</text>
</comment>
<dbReference type="Proteomes" id="UP000249547">
    <property type="component" value="Unassembled WGS sequence"/>
</dbReference>
<name>A0A327QF71_9BACT</name>
<dbReference type="InterPro" id="IPR032710">
    <property type="entry name" value="NTF2-like_dom_sf"/>
</dbReference>
<reference evidence="1 2" key="1">
    <citation type="submission" date="2018-06" db="EMBL/GenBank/DDBJ databases">
        <title>Genomic Encyclopedia of Archaeal and Bacterial Type Strains, Phase II (KMG-II): from individual species to whole genera.</title>
        <authorList>
            <person name="Goeker M."/>
        </authorList>
    </citation>
    <scope>NUCLEOTIDE SEQUENCE [LARGE SCALE GENOMIC DNA]</scope>
    <source>
        <strain evidence="1 2">DSM 23857</strain>
    </source>
</reference>
<evidence type="ECO:0000313" key="1">
    <source>
        <dbReference type="EMBL" id="RAJ02424.1"/>
    </source>
</evidence>
<dbReference type="Gene3D" id="3.10.450.50">
    <property type="match status" value="1"/>
</dbReference>
<organism evidence="1 2">
    <name type="scientific">Chitinophaga skermanii</name>
    <dbReference type="NCBI Taxonomy" id="331697"/>
    <lineage>
        <taxon>Bacteria</taxon>
        <taxon>Pseudomonadati</taxon>
        <taxon>Bacteroidota</taxon>
        <taxon>Chitinophagia</taxon>
        <taxon>Chitinophagales</taxon>
        <taxon>Chitinophagaceae</taxon>
        <taxon>Chitinophaga</taxon>
    </lineage>
</organism>
<evidence type="ECO:0000313" key="2">
    <source>
        <dbReference type="Proteomes" id="UP000249547"/>
    </source>
</evidence>
<dbReference type="Pfam" id="PF12893">
    <property type="entry name" value="Lumazine_bd_2"/>
    <property type="match status" value="1"/>
</dbReference>
<sequence length="126" mass="14238">MTTQLTYDASITQALEELYFHASYVGDISKLKEIFHPGTRLFGDVKGQPYSKTLDEWLEVVANRESPKDSGKPFKGEILSIKMVNSVAVAEVQVKAFDMLYHDFLSLHRIDGKWVIVSKIMSGVQQ</sequence>
<dbReference type="InterPro" id="IPR039437">
    <property type="entry name" value="FrzH/put_lumazine-bd"/>
</dbReference>
<dbReference type="OrthoDB" id="8445243at2"/>
<protein>
    <submittedName>
        <fullName evidence="1">Putative lumazine-binding protein</fullName>
    </submittedName>
</protein>
<proteinExistence type="predicted"/>
<accession>A0A327QF71</accession>
<dbReference type="RefSeq" id="WP_111598866.1">
    <property type="nucleotide sequence ID" value="NZ_QLLL01000006.1"/>
</dbReference>
<dbReference type="SUPFAM" id="SSF54427">
    <property type="entry name" value="NTF2-like"/>
    <property type="match status" value="1"/>
</dbReference>